<evidence type="ECO:0000313" key="12">
    <source>
        <dbReference type="EMBL" id="KZX15980.1"/>
    </source>
</evidence>
<evidence type="ECO:0000259" key="11">
    <source>
        <dbReference type="PROSITE" id="PS00300"/>
    </source>
</evidence>
<dbReference type="SMART" id="SM00962">
    <property type="entry name" value="SRP54"/>
    <property type="match status" value="1"/>
</dbReference>
<dbReference type="SUPFAM" id="SSF52540">
    <property type="entry name" value="P-loop containing nucleoside triphosphate hydrolases"/>
    <property type="match status" value="1"/>
</dbReference>
<dbReference type="InterPro" id="IPR000897">
    <property type="entry name" value="SRP54_GTPase_dom"/>
</dbReference>
<dbReference type="GO" id="GO:0003924">
    <property type="term" value="F:GTPase activity"/>
    <property type="evidence" value="ECO:0007669"/>
    <property type="project" value="UniProtKB-UniRule"/>
</dbReference>
<dbReference type="CDD" id="cd17875">
    <property type="entry name" value="SRP54_G"/>
    <property type="match status" value="1"/>
</dbReference>
<dbReference type="InterPro" id="IPR013822">
    <property type="entry name" value="Signal_recog_particl_SRP54_hlx"/>
</dbReference>
<organism evidence="12 13">
    <name type="scientific">Methanobrevibacter curvatus</name>
    <dbReference type="NCBI Taxonomy" id="49547"/>
    <lineage>
        <taxon>Archaea</taxon>
        <taxon>Methanobacteriati</taxon>
        <taxon>Methanobacteriota</taxon>
        <taxon>Methanomada group</taxon>
        <taxon>Methanobacteria</taxon>
        <taxon>Methanobacteriales</taxon>
        <taxon>Methanobacteriaceae</taxon>
        <taxon>Methanobrevibacter</taxon>
    </lineage>
</organism>
<dbReference type="PANTHER" id="PTHR11564:SF5">
    <property type="entry name" value="SIGNAL RECOGNITION PARTICLE SUBUNIT SRP54"/>
    <property type="match status" value="1"/>
</dbReference>
<dbReference type="RefSeq" id="WP_067088977.1">
    <property type="nucleotide sequence ID" value="NZ_LWMV01000021.1"/>
</dbReference>
<keyword evidence="2 10" id="KW-0963">Cytoplasm</keyword>
<dbReference type="EC" id="3.6.5.4" evidence="10"/>
<evidence type="ECO:0000313" key="13">
    <source>
        <dbReference type="Proteomes" id="UP000077245"/>
    </source>
</evidence>
<comment type="catalytic activity">
    <reaction evidence="10">
        <text>GTP + H2O = GDP + phosphate + H(+)</text>
        <dbReference type="Rhea" id="RHEA:19669"/>
        <dbReference type="ChEBI" id="CHEBI:15377"/>
        <dbReference type="ChEBI" id="CHEBI:15378"/>
        <dbReference type="ChEBI" id="CHEBI:37565"/>
        <dbReference type="ChEBI" id="CHEBI:43474"/>
        <dbReference type="ChEBI" id="CHEBI:58189"/>
        <dbReference type="EC" id="3.6.5.4"/>
    </reaction>
</comment>
<dbReference type="SMART" id="SM00382">
    <property type="entry name" value="AAA"/>
    <property type="match status" value="1"/>
</dbReference>
<keyword evidence="7 10" id="KW-0733">Signal recognition particle</keyword>
<keyword evidence="13" id="KW-1185">Reference proteome</keyword>
<dbReference type="HAMAP" id="MF_00306">
    <property type="entry name" value="SRP54"/>
    <property type="match status" value="1"/>
</dbReference>
<comment type="subcellular location">
    <subcellularLocation>
        <location evidence="10">Cytoplasm</location>
    </subcellularLocation>
    <text evidence="10">The SRP-RNC complex is targeted to the cytoplasmic membrane.</text>
</comment>
<evidence type="ECO:0000256" key="2">
    <source>
        <dbReference type="ARBA" id="ARBA00022490"/>
    </source>
</evidence>
<keyword evidence="6 10" id="KW-0342">GTP-binding</keyword>
<dbReference type="Pfam" id="PF02978">
    <property type="entry name" value="SRP_SPB"/>
    <property type="match status" value="1"/>
</dbReference>
<comment type="similarity">
    <text evidence="1 10">Belongs to the GTP-binding SRP family. SRP54 subfamily.</text>
</comment>
<dbReference type="Proteomes" id="UP000077245">
    <property type="component" value="Unassembled WGS sequence"/>
</dbReference>
<evidence type="ECO:0000256" key="9">
    <source>
        <dbReference type="ARBA" id="ARBA00064051"/>
    </source>
</evidence>
<name>A0A166DV20_9EURY</name>
<feature type="binding site" evidence="10">
    <location>
        <begin position="244"/>
        <end position="247"/>
    </location>
    <ligand>
        <name>GTP</name>
        <dbReference type="ChEBI" id="CHEBI:37565"/>
    </ligand>
</feature>
<protein>
    <recommendedName>
        <fullName evidence="10">Signal recognition particle 54 kDa protein</fullName>
        <shortName evidence="10">SRP54</shortName>
        <ecNumber evidence="10">3.6.5.4</ecNumber>
    </recommendedName>
</protein>
<proteinExistence type="inferred from homology"/>
<dbReference type="GO" id="GO:0048500">
    <property type="term" value="C:signal recognition particle"/>
    <property type="evidence" value="ECO:0007669"/>
    <property type="project" value="UniProtKB-UniRule"/>
</dbReference>
<comment type="function">
    <text evidence="10">Involved in targeting and insertion of nascent membrane proteins into the cytoplasmic membrane. Binds to the hydrophobic signal sequence of the ribosome-nascent chain (RNC) as it emerges from the ribosomes. The SRP-RNC complex is then targeted to the cytoplasmic membrane where it interacts with the SRP receptor FtsY.</text>
</comment>
<dbReference type="Gene3D" id="1.20.120.140">
    <property type="entry name" value="Signal recognition particle SRP54, nucleotide-binding domain"/>
    <property type="match status" value="1"/>
</dbReference>
<dbReference type="GO" id="GO:0006614">
    <property type="term" value="P:SRP-dependent cotranslational protein targeting to membrane"/>
    <property type="evidence" value="ECO:0007669"/>
    <property type="project" value="InterPro"/>
</dbReference>
<sequence length="444" mass="49130">MLGNLGRSLTDAMKKMAGMAVIDKKAVKEIVKDIQRALIQGDVNIKLVFELSKKIEDRALNEKPDKGVTASKHVITIVYEEMVNLVGKEAHPLEITGKPYKIMFLGLQGSGKTTTIGKLARYLQKKGFNPAIVSTDTWRPAAYEQLKQLTEELHISLYGDPENKDAVDLAKKGLEKFKNQKIIIFDTAGRHKDEQDLFDEMKELSSVVNPNEAILVIDGTIGQQAHDQAKAFAKTTDVGSIIVTKLDGSAKGGGALSTVAEIGAPIKFIGTGEKIDNFEVFDPSRFISRLLGMGDIQTLIEKAEEAVDEDVAEETMKHMMSGKFTIKDMENQFQMMGKMGPMKQIMNMIPGLGGKLPKEASKMTEDKINQYKIIISSMKEEEKLNPKIIKHSRIHRIAKGSGRKPEEVKDLLKYYKGTKKAMKGLGKRGLGGGQMGRLMGQFMK</sequence>
<dbReference type="SMART" id="SM00963">
    <property type="entry name" value="SRP54_N"/>
    <property type="match status" value="1"/>
</dbReference>
<feature type="binding site" evidence="10">
    <location>
        <begin position="186"/>
        <end position="190"/>
    </location>
    <ligand>
        <name>GTP</name>
        <dbReference type="ChEBI" id="CHEBI:37565"/>
    </ligand>
</feature>
<dbReference type="Pfam" id="PF00448">
    <property type="entry name" value="SRP54"/>
    <property type="match status" value="1"/>
</dbReference>
<gene>
    <name evidence="12" type="primary">ffh_1</name>
    <name evidence="10" type="synonym">srp54</name>
    <name evidence="12" type="ORF">MBCUR_01560</name>
</gene>
<evidence type="ECO:0000256" key="3">
    <source>
        <dbReference type="ARBA" id="ARBA00022741"/>
    </source>
</evidence>
<comment type="subunit">
    <text evidence="9 10">Part of the signal recognition particle protein translocation system, which is composed of SRP and FtsY. Archaeal SRP consists of a 7S RNA molecule of 300 nucleotides and two protein subunits: SRP54 and SRP19.</text>
</comment>
<dbReference type="SUPFAM" id="SSF47446">
    <property type="entry name" value="Signal peptide-binding domain"/>
    <property type="match status" value="1"/>
</dbReference>
<keyword evidence="3 10" id="KW-0547">Nucleotide-binding</keyword>
<dbReference type="Gene3D" id="3.40.50.300">
    <property type="entry name" value="P-loop containing nucleotide triphosphate hydrolases"/>
    <property type="match status" value="1"/>
</dbReference>
<evidence type="ECO:0000256" key="5">
    <source>
        <dbReference type="ARBA" id="ARBA00022884"/>
    </source>
</evidence>
<dbReference type="PROSITE" id="PS00300">
    <property type="entry name" value="SRP54"/>
    <property type="match status" value="1"/>
</dbReference>
<evidence type="ECO:0000256" key="1">
    <source>
        <dbReference type="ARBA" id="ARBA00005450"/>
    </source>
</evidence>
<keyword evidence="4 10" id="KW-0378">Hydrolase</keyword>
<evidence type="ECO:0000256" key="7">
    <source>
        <dbReference type="ARBA" id="ARBA00023135"/>
    </source>
</evidence>
<evidence type="ECO:0000256" key="6">
    <source>
        <dbReference type="ARBA" id="ARBA00023134"/>
    </source>
</evidence>
<dbReference type="SUPFAM" id="SSF47364">
    <property type="entry name" value="Domain of the SRP/SRP receptor G-proteins"/>
    <property type="match status" value="1"/>
</dbReference>
<keyword evidence="8 10" id="KW-0687">Ribonucleoprotein</keyword>
<evidence type="ECO:0000256" key="10">
    <source>
        <dbReference type="HAMAP-Rule" id="MF_00306"/>
    </source>
</evidence>
<dbReference type="InterPro" id="IPR003593">
    <property type="entry name" value="AAA+_ATPase"/>
</dbReference>
<dbReference type="PATRIC" id="fig|49547.3.peg.165"/>
<dbReference type="FunFam" id="3.40.50.300:FF:000022">
    <property type="entry name" value="Signal recognition particle 54 kDa subunit"/>
    <property type="match status" value="1"/>
</dbReference>
<dbReference type="PANTHER" id="PTHR11564">
    <property type="entry name" value="SIGNAL RECOGNITION PARTICLE 54K PROTEIN SRP54"/>
    <property type="match status" value="1"/>
</dbReference>
<dbReference type="InterPro" id="IPR036225">
    <property type="entry name" value="SRP/SRP_N"/>
</dbReference>
<dbReference type="InterPro" id="IPR027417">
    <property type="entry name" value="P-loop_NTPase"/>
</dbReference>
<dbReference type="OrthoDB" id="52849at2157"/>
<dbReference type="GO" id="GO:0005525">
    <property type="term" value="F:GTP binding"/>
    <property type="evidence" value="ECO:0007669"/>
    <property type="project" value="UniProtKB-UniRule"/>
</dbReference>
<comment type="domain">
    <text evidence="10">Composed of three domains: the N-terminal N domain, which is responsible for interactions with the ribosome, the central G domain, which binds GTP, and the C-terminal M domain, which binds the RNA and the signal sequence of the RNC.</text>
</comment>
<feature type="binding site" evidence="10">
    <location>
        <begin position="106"/>
        <end position="113"/>
    </location>
    <ligand>
        <name>GTP</name>
        <dbReference type="ChEBI" id="CHEBI:37565"/>
    </ligand>
</feature>
<comment type="caution">
    <text evidence="12">The sequence shown here is derived from an EMBL/GenBank/DDBJ whole genome shotgun (WGS) entry which is preliminary data.</text>
</comment>
<dbReference type="InterPro" id="IPR036891">
    <property type="entry name" value="Signal_recog_part_SRP54_M_sf"/>
</dbReference>
<dbReference type="Pfam" id="PF02881">
    <property type="entry name" value="SRP54_N"/>
    <property type="match status" value="1"/>
</dbReference>
<dbReference type="InterPro" id="IPR004125">
    <property type="entry name" value="Signal_recog_particle_SRP54_M"/>
</dbReference>
<evidence type="ECO:0000256" key="4">
    <source>
        <dbReference type="ARBA" id="ARBA00022801"/>
    </source>
</evidence>
<dbReference type="GO" id="GO:0008312">
    <property type="term" value="F:7S RNA binding"/>
    <property type="evidence" value="ECO:0007669"/>
    <property type="project" value="UniProtKB-UniRule"/>
</dbReference>
<dbReference type="EMBL" id="LWMV01000021">
    <property type="protein sequence ID" value="KZX15980.1"/>
    <property type="molecule type" value="Genomic_DNA"/>
</dbReference>
<feature type="domain" description="SRP54-type proteins GTP-binding" evidence="11">
    <location>
        <begin position="265"/>
        <end position="278"/>
    </location>
</feature>
<dbReference type="InterPro" id="IPR042101">
    <property type="entry name" value="SRP54_N_sf"/>
</dbReference>
<accession>A0A166DV20</accession>
<dbReference type="AlphaFoldDB" id="A0A166DV20"/>
<keyword evidence="5 10" id="KW-0694">RNA-binding</keyword>
<dbReference type="STRING" id="49547.MBCUR_01560"/>
<reference evidence="12 13" key="1">
    <citation type="submission" date="2016-04" db="EMBL/GenBank/DDBJ databases">
        <title>Genome sequence of Methanobrevibacter curvatus DSM 11111.</title>
        <authorList>
            <person name="Poehlein A."/>
            <person name="Seedorf H."/>
            <person name="Daniel R."/>
        </authorList>
    </citation>
    <scope>NUCLEOTIDE SEQUENCE [LARGE SCALE GENOMIC DNA]</scope>
    <source>
        <strain evidence="12 13">DSM 11111</strain>
    </source>
</reference>
<dbReference type="Gene3D" id="1.10.260.30">
    <property type="entry name" value="Signal recognition particle, SRP54 subunit, M-domain"/>
    <property type="match status" value="1"/>
</dbReference>
<evidence type="ECO:0000256" key="8">
    <source>
        <dbReference type="ARBA" id="ARBA00023274"/>
    </source>
</evidence>
<dbReference type="InterPro" id="IPR022941">
    <property type="entry name" value="SRP54"/>
</dbReference>